<evidence type="ECO:0000313" key="8">
    <source>
        <dbReference type="Proteomes" id="UP001240171"/>
    </source>
</evidence>
<evidence type="ECO:0000256" key="5">
    <source>
        <dbReference type="SAM" id="Phobius"/>
    </source>
</evidence>
<reference evidence="7 8" key="1">
    <citation type="submission" date="2023-07" db="EMBL/GenBank/DDBJ databases">
        <title>Paenibacillus sp. JX-17 nov. isolated from soil.</title>
        <authorList>
            <person name="Wan Y."/>
            <person name="Liu B."/>
        </authorList>
    </citation>
    <scope>NUCLEOTIDE SEQUENCE [LARGE SCALE GENOMIC DNA]</scope>
    <source>
        <strain evidence="7 8">JX-17</strain>
    </source>
</reference>
<evidence type="ECO:0000313" key="7">
    <source>
        <dbReference type="EMBL" id="MDO7905957.1"/>
    </source>
</evidence>
<keyword evidence="3 5" id="KW-1133">Transmembrane helix</keyword>
<evidence type="ECO:0000259" key="6">
    <source>
        <dbReference type="Pfam" id="PF01794"/>
    </source>
</evidence>
<proteinExistence type="predicted"/>
<dbReference type="EMBL" id="JAUQTB010000002">
    <property type="protein sequence ID" value="MDO7905957.1"/>
    <property type="molecule type" value="Genomic_DNA"/>
</dbReference>
<feature type="transmembrane region" description="Helical" evidence="5">
    <location>
        <begin position="123"/>
        <end position="144"/>
    </location>
</feature>
<protein>
    <submittedName>
        <fullName evidence="7">Ferric reductase-like transmembrane domain-containing protein</fullName>
    </submittedName>
</protein>
<dbReference type="Pfam" id="PF01794">
    <property type="entry name" value="Ferric_reduct"/>
    <property type="match status" value="1"/>
</dbReference>
<keyword evidence="2 5" id="KW-0812">Transmembrane</keyword>
<feature type="transmembrane region" description="Helical" evidence="5">
    <location>
        <begin position="156"/>
        <end position="175"/>
    </location>
</feature>
<dbReference type="InterPro" id="IPR013130">
    <property type="entry name" value="Fe3_Rdtase_TM_dom"/>
</dbReference>
<comment type="subcellular location">
    <subcellularLocation>
        <location evidence="1">Membrane</location>
        <topology evidence="1">Multi-pass membrane protein</topology>
    </subcellularLocation>
</comment>
<organism evidence="7 8">
    <name type="scientific">Paenibacillus lacisoli</name>
    <dbReference type="NCBI Taxonomy" id="3064525"/>
    <lineage>
        <taxon>Bacteria</taxon>
        <taxon>Bacillati</taxon>
        <taxon>Bacillota</taxon>
        <taxon>Bacilli</taxon>
        <taxon>Bacillales</taxon>
        <taxon>Paenibacillaceae</taxon>
        <taxon>Paenibacillus</taxon>
    </lineage>
</organism>
<evidence type="ECO:0000256" key="2">
    <source>
        <dbReference type="ARBA" id="ARBA00022692"/>
    </source>
</evidence>
<feature type="transmembrane region" description="Helical" evidence="5">
    <location>
        <begin position="47"/>
        <end position="72"/>
    </location>
</feature>
<feature type="domain" description="Ferric oxidoreductase" evidence="6">
    <location>
        <begin position="18"/>
        <end position="138"/>
    </location>
</feature>
<evidence type="ECO:0000256" key="1">
    <source>
        <dbReference type="ARBA" id="ARBA00004141"/>
    </source>
</evidence>
<dbReference type="RefSeq" id="WP_305023145.1">
    <property type="nucleotide sequence ID" value="NZ_JAUQTB010000002.1"/>
</dbReference>
<evidence type="ECO:0000256" key="3">
    <source>
        <dbReference type="ARBA" id="ARBA00022989"/>
    </source>
</evidence>
<feature type="transmembrane region" description="Helical" evidence="5">
    <location>
        <begin position="92"/>
        <end position="111"/>
    </location>
</feature>
<feature type="transmembrane region" description="Helical" evidence="5">
    <location>
        <begin position="20"/>
        <end position="40"/>
    </location>
</feature>
<dbReference type="Proteomes" id="UP001240171">
    <property type="component" value="Unassembled WGS sequence"/>
</dbReference>
<sequence>MNALLDTLTVWATTRAAGMTSYLLLFFSTAAGIMMSLKMLNGRAKSILLTVHQSSGWFGLLFGMVHGTVLLFDQYVGYPAAELLIPFASHSHRWLNGIGTLSLYAMLILVASSDLMKKLGRKVWRTIHFFAFPAYFMALVHGFMLGSDSHYSWARLMYFSTGCLIVLFTAFRIAAVKFEHSAASGKAKNLS</sequence>
<accession>A0ABT9C9M0</accession>
<comment type="caution">
    <text evidence="7">The sequence shown here is derived from an EMBL/GenBank/DDBJ whole genome shotgun (WGS) entry which is preliminary data.</text>
</comment>
<name>A0ABT9C9M0_9BACL</name>
<keyword evidence="4 5" id="KW-0472">Membrane</keyword>
<keyword evidence="8" id="KW-1185">Reference proteome</keyword>
<evidence type="ECO:0000256" key="4">
    <source>
        <dbReference type="ARBA" id="ARBA00023136"/>
    </source>
</evidence>
<gene>
    <name evidence="7" type="ORF">Q5741_05930</name>
</gene>